<sequence length="233" mass="26658">MKVLSVRIYGKMAHFRKVFSNSSSLSYYFPPRTTIMGMVAAALGMERDSYYDELDKLDYAVEALTPLKKLVFGENFLDTDQMTTEKLRGKGNRVPITREFIVASDGGFLGYNIYVTYSKEVEEAFRRPKFPLSFGQSEMLAWVDGEEVLECEEKEEFDDEEVYGAVPVKSFTVKPEAVHTLEYGMPRRYEERRISGILHDYVFPTEPKAMVVRGRGKGIRCDIGGKSKELVFL</sequence>
<accession>A0A8D5ZHW9</accession>
<proteinExistence type="predicted"/>
<keyword evidence="1" id="KW-0051">Antiviral defense</keyword>
<dbReference type="KEGG" id="csty:KN1_13760"/>
<dbReference type="EMBL" id="AP024597">
    <property type="protein sequence ID" value="BCU70079.1"/>
    <property type="molecule type" value="Genomic_DNA"/>
</dbReference>
<evidence type="ECO:0008006" key="4">
    <source>
        <dbReference type="Google" id="ProtNLM"/>
    </source>
</evidence>
<organism evidence="2 3">
    <name type="scientific">Stygiolobus caldivivus</name>
    <dbReference type="NCBI Taxonomy" id="2824673"/>
    <lineage>
        <taxon>Archaea</taxon>
        <taxon>Thermoproteota</taxon>
        <taxon>Thermoprotei</taxon>
        <taxon>Sulfolobales</taxon>
        <taxon>Sulfolobaceae</taxon>
        <taxon>Stygiolobus</taxon>
    </lineage>
</organism>
<name>A0A8D5ZHW9_9CREN</name>
<dbReference type="NCBIfam" id="TIGR02593">
    <property type="entry name" value="CRISPR_cas5"/>
    <property type="match status" value="1"/>
</dbReference>
<evidence type="ECO:0000256" key="1">
    <source>
        <dbReference type="ARBA" id="ARBA00023118"/>
    </source>
</evidence>
<protein>
    <recommendedName>
        <fullName evidence="4">CRISPR-associated protein Cas5</fullName>
    </recommendedName>
</protein>
<dbReference type="InterPro" id="IPR021124">
    <property type="entry name" value="CRISPR-assoc_prot_Cas5"/>
</dbReference>
<dbReference type="GO" id="GO:0051607">
    <property type="term" value="P:defense response to virus"/>
    <property type="evidence" value="ECO:0007669"/>
    <property type="project" value="UniProtKB-KW"/>
</dbReference>
<dbReference type="Proteomes" id="UP000825123">
    <property type="component" value="Chromosome"/>
</dbReference>
<dbReference type="Gene3D" id="3.30.70.2660">
    <property type="match status" value="1"/>
</dbReference>
<keyword evidence="3" id="KW-1185">Reference proteome</keyword>
<reference evidence="2 3" key="1">
    <citation type="submission" date="2021-04" db="EMBL/GenBank/DDBJ databases">
        <title>Complete genome sequence of Stygiolobus sp. KN-1.</title>
        <authorList>
            <person name="Nakamura K."/>
            <person name="Sakai H."/>
            <person name="Kurosawa N."/>
        </authorList>
    </citation>
    <scope>NUCLEOTIDE SEQUENCE [LARGE SCALE GENOMIC DNA]</scope>
    <source>
        <strain evidence="2 3">KN-1</strain>
    </source>
</reference>
<gene>
    <name evidence="2" type="ORF">KN1_13760</name>
</gene>
<dbReference type="AlphaFoldDB" id="A0A8D5ZHW9"/>
<evidence type="ECO:0000313" key="3">
    <source>
        <dbReference type="Proteomes" id="UP000825123"/>
    </source>
</evidence>
<dbReference type="Pfam" id="PF09704">
    <property type="entry name" value="Cas_Cas5d"/>
    <property type="match status" value="1"/>
</dbReference>
<dbReference type="InterPro" id="IPR013422">
    <property type="entry name" value="CRISPR-assoc_prot_Cas5_N"/>
</dbReference>
<dbReference type="RefSeq" id="WP_221290344.1">
    <property type="nucleotide sequence ID" value="NZ_AP024597.1"/>
</dbReference>
<evidence type="ECO:0000313" key="2">
    <source>
        <dbReference type="EMBL" id="BCU70079.1"/>
    </source>
</evidence>
<dbReference type="GeneID" id="66163102"/>
<dbReference type="GO" id="GO:0043571">
    <property type="term" value="P:maintenance of CRISPR repeat elements"/>
    <property type="evidence" value="ECO:0007669"/>
    <property type="project" value="InterPro"/>
</dbReference>